<feature type="compositionally biased region" description="Polar residues" evidence="2">
    <location>
        <begin position="38"/>
        <end position="54"/>
    </location>
</feature>
<dbReference type="InterPro" id="IPR004331">
    <property type="entry name" value="SPX_dom"/>
</dbReference>
<dbReference type="GO" id="GO:0006817">
    <property type="term" value="P:phosphate ion transport"/>
    <property type="evidence" value="ECO:0007669"/>
    <property type="project" value="TreeGrafter"/>
</dbReference>
<feature type="coiled-coil region" evidence="1">
    <location>
        <begin position="198"/>
        <end position="225"/>
    </location>
</feature>
<feature type="region of interest" description="Disordered" evidence="2">
    <location>
        <begin position="36"/>
        <end position="140"/>
    </location>
</feature>
<keyword evidence="1" id="KW-0175">Coiled coil</keyword>
<evidence type="ECO:0000313" key="4">
    <source>
        <dbReference type="EMBL" id="KAJ7778279.1"/>
    </source>
</evidence>
<dbReference type="Pfam" id="PF03105">
    <property type="entry name" value="SPX"/>
    <property type="match status" value="1"/>
</dbReference>
<feature type="compositionally biased region" description="Low complexity" evidence="2">
    <location>
        <begin position="129"/>
        <end position="140"/>
    </location>
</feature>
<feature type="compositionally biased region" description="Polar residues" evidence="2">
    <location>
        <begin position="70"/>
        <end position="95"/>
    </location>
</feature>
<reference evidence="4" key="1">
    <citation type="submission" date="2023-03" db="EMBL/GenBank/DDBJ databases">
        <title>Massive genome expansion in bonnet fungi (Mycena s.s.) driven by repeated elements and novel gene families across ecological guilds.</title>
        <authorList>
            <consortium name="Lawrence Berkeley National Laboratory"/>
            <person name="Harder C.B."/>
            <person name="Miyauchi S."/>
            <person name="Viragh M."/>
            <person name="Kuo A."/>
            <person name="Thoen E."/>
            <person name="Andreopoulos B."/>
            <person name="Lu D."/>
            <person name="Skrede I."/>
            <person name="Drula E."/>
            <person name="Henrissat B."/>
            <person name="Morin E."/>
            <person name="Kohler A."/>
            <person name="Barry K."/>
            <person name="LaButti K."/>
            <person name="Morin E."/>
            <person name="Salamov A."/>
            <person name="Lipzen A."/>
            <person name="Mereny Z."/>
            <person name="Hegedus B."/>
            <person name="Baldrian P."/>
            <person name="Stursova M."/>
            <person name="Weitz H."/>
            <person name="Taylor A."/>
            <person name="Grigoriev I.V."/>
            <person name="Nagy L.G."/>
            <person name="Martin F."/>
            <person name="Kauserud H."/>
        </authorList>
    </citation>
    <scope>NUCLEOTIDE SEQUENCE</scope>
    <source>
        <strain evidence="4">CBHHK182m</strain>
    </source>
</reference>
<evidence type="ECO:0000256" key="2">
    <source>
        <dbReference type="SAM" id="MobiDB-lite"/>
    </source>
</evidence>
<dbReference type="AlphaFoldDB" id="A0AAD7K797"/>
<feature type="compositionally biased region" description="Low complexity" evidence="2">
    <location>
        <begin position="56"/>
        <end position="67"/>
    </location>
</feature>
<organism evidence="4 5">
    <name type="scientific">Mycena metata</name>
    <dbReference type="NCBI Taxonomy" id="1033252"/>
    <lineage>
        <taxon>Eukaryota</taxon>
        <taxon>Fungi</taxon>
        <taxon>Dikarya</taxon>
        <taxon>Basidiomycota</taxon>
        <taxon>Agaricomycotina</taxon>
        <taxon>Agaricomycetes</taxon>
        <taxon>Agaricomycetidae</taxon>
        <taxon>Agaricales</taxon>
        <taxon>Marasmiineae</taxon>
        <taxon>Mycenaceae</taxon>
        <taxon>Mycena</taxon>
    </lineage>
</organism>
<gene>
    <name evidence="4" type="ORF">B0H16DRAFT_882509</name>
</gene>
<dbReference type="Proteomes" id="UP001215598">
    <property type="component" value="Unassembled WGS sequence"/>
</dbReference>
<dbReference type="PANTHER" id="PTHR10783">
    <property type="entry name" value="XENOTROPIC AND POLYTROPIC RETROVIRUS RECEPTOR 1-RELATED"/>
    <property type="match status" value="1"/>
</dbReference>
<accession>A0AAD7K797</accession>
<sequence length="256" mass="28903">MKFARYLEDTQTPEWKKAYVDYRLLKKRITAIRRANETQDSVESPGSTQTNLGITSEASAGPSAPAPNVSHATISRASTKNSSSHALIKSQTNLSAPDPVVNTDPYRREPLYRAQTLPTSVHSSSKSNRAPSFSRLFSSSGSKSKISARRFTAGLKPHPYSELPLGELMPLLSPVELAFFTTLDAELEKIEAFYLAREKEMRVHTELLEQQLDELQEHRKLFEAAHAHTSWRVDLCDEHRRPRQVESKGSTRRRSR</sequence>
<feature type="compositionally biased region" description="Polar residues" evidence="2">
    <location>
        <begin position="116"/>
        <end position="128"/>
    </location>
</feature>
<evidence type="ECO:0000313" key="5">
    <source>
        <dbReference type="Proteomes" id="UP001215598"/>
    </source>
</evidence>
<name>A0AAD7K797_9AGAR</name>
<dbReference type="GO" id="GO:0016036">
    <property type="term" value="P:cellular response to phosphate starvation"/>
    <property type="evidence" value="ECO:0007669"/>
    <property type="project" value="TreeGrafter"/>
</dbReference>
<proteinExistence type="predicted"/>
<feature type="domain" description="SPX" evidence="3">
    <location>
        <begin position="1"/>
        <end position="256"/>
    </location>
</feature>
<dbReference type="EMBL" id="JARKIB010000007">
    <property type="protein sequence ID" value="KAJ7778279.1"/>
    <property type="molecule type" value="Genomic_DNA"/>
</dbReference>
<dbReference type="PANTHER" id="PTHR10783:SF103">
    <property type="entry name" value="SOLUTE CARRIER FAMILY 53 MEMBER 1"/>
    <property type="match status" value="1"/>
</dbReference>
<keyword evidence="5" id="KW-1185">Reference proteome</keyword>
<evidence type="ECO:0000259" key="3">
    <source>
        <dbReference type="PROSITE" id="PS51382"/>
    </source>
</evidence>
<dbReference type="GO" id="GO:0005794">
    <property type="term" value="C:Golgi apparatus"/>
    <property type="evidence" value="ECO:0007669"/>
    <property type="project" value="TreeGrafter"/>
</dbReference>
<dbReference type="GO" id="GO:0005886">
    <property type="term" value="C:plasma membrane"/>
    <property type="evidence" value="ECO:0007669"/>
    <property type="project" value="TreeGrafter"/>
</dbReference>
<protein>
    <submittedName>
        <fullName evidence="4">SPX domain-containing protein</fullName>
    </submittedName>
</protein>
<evidence type="ECO:0000256" key="1">
    <source>
        <dbReference type="SAM" id="Coils"/>
    </source>
</evidence>
<comment type="caution">
    <text evidence="4">The sequence shown here is derived from an EMBL/GenBank/DDBJ whole genome shotgun (WGS) entry which is preliminary data.</text>
</comment>
<dbReference type="PROSITE" id="PS51382">
    <property type="entry name" value="SPX"/>
    <property type="match status" value="1"/>
</dbReference>
<dbReference type="GO" id="GO:0000822">
    <property type="term" value="F:inositol hexakisphosphate binding"/>
    <property type="evidence" value="ECO:0007669"/>
    <property type="project" value="TreeGrafter"/>
</dbReference>